<dbReference type="Gene3D" id="1.10.8.1120">
    <property type="entry name" value="Histone RNA hairpin-binding protein RNA-binding domain"/>
    <property type="match status" value="1"/>
</dbReference>
<feature type="non-terminal residue" evidence="2">
    <location>
        <position position="23"/>
    </location>
</feature>
<sequence length="23" mass="2764">MSRRGFDGSIKAWRRKLHEFNGD</sequence>
<dbReference type="InterPro" id="IPR038294">
    <property type="entry name" value="SLBP_RNA_bind_sf"/>
</dbReference>
<dbReference type="Proteomes" id="UP000663844">
    <property type="component" value="Unassembled WGS sequence"/>
</dbReference>
<evidence type="ECO:0000313" key="2">
    <source>
        <dbReference type="EMBL" id="CAF4307362.1"/>
    </source>
</evidence>
<comment type="caution">
    <text evidence="2">The sequence shown here is derived from an EMBL/GenBank/DDBJ whole genome shotgun (WGS) entry which is preliminary data.</text>
</comment>
<feature type="domain" description="Histone RNA hairpin-binding protein RNA-binding" evidence="1">
    <location>
        <begin position="1"/>
        <end position="21"/>
    </location>
</feature>
<accession>A0A820II83</accession>
<reference evidence="2" key="1">
    <citation type="submission" date="2021-02" db="EMBL/GenBank/DDBJ databases">
        <authorList>
            <person name="Nowell W R."/>
        </authorList>
    </citation>
    <scope>NUCLEOTIDE SEQUENCE</scope>
</reference>
<dbReference type="AlphaFoldDB" id="A0A820II83"/>
<dbReference type="InterPro" id="IPR029344">
    <property type="entry name" value="SLBP_RNA_bind"/>
</dbReference>
<dbReference type="EMBL" id="CAJOAZ010016681">
    <property type="protein sequence ID" value="CAF4307362.1"/>
    <property type="molecule type" value="Genomic_DNA"/>
</dbReference>
<gene>
    <name evidence="2" type="ORF">OXD698_LOCUS46434</name>
</gene>
<name>A0A820II83_9BILA</name>
<evidence type="ECO:0000259" key="1">
    <source>
        <dbReference type="Pfam" id="PF15247"/>
    </source>
</evidence>
<evidence type="ECO:0000313" key="3">
    <source>
        <dbReference type="Proteomes" id="UP000663844"/>
    </source>
</evidence>
<dbReference type="Pfam" id="PF15247">
    <property type="entry name" value="SLBP_RNA_bind"/>
    <property type="match status" value="1"/>
</dbReference>
<dbReference type="GO" id="GO:0003723">
    <property type="term" value="F:RNA binding"/>
    <property type="evidence" value="ECO:0007669"/>
    <property type="project" value="InterPro"/>
</dbReference>
<organism evidence="2 3">
    <name type="scientific">Adineta steineri</name>
    <dbReference type="NCBI Taxonomy" id="433720"/>
    <lineage>
        <taxon>Eukaryota</taxon>
        <taxon>Metazoa</taxon>
        <taxon>Spiralia</taxon>
        <taxon>Gnathifera</taxon>
        <taxon>Rotifera</taxon>
        <taxon>Eurotatoria</taxon>
        <taxon>Bdelloidea</taxon>
        <taxon>Adinetida</taxon>
        <taxon>Adinetidae</taxon>
        <taxon>Adineta</taxon>
    </lineage>
</organism>
<feature type="non-terminal residue" evidence="2">
    <location>
        <position position="1"/>
    </location>
</feature>
<protein>
    <recommendedName>
        <fullName evidence="1">Histone RNA hairpin-binding protein RNA-binding domain-containing protein</fullName>
    </recommendedName>
</protein>
<proteinExistence type="predicted"/>